<evidence type="ECO:0000256" key="4">
    <source>
        <dbReference type="ARBA" id="ARBA00022801"/>
    </source>
</evidence>
<dbReference type="GO" id="GO:0016798">
    <property type="term" value="F:hydrolase activity, acting on glycosyl bonds"/>
    <property type="evidence" value="ECO:0007669"/>
    <property type="project" value="UniProtKB-KW"/>
</dbReference>
<evidence type="ECO:0000256" key="3">
    <source>
        <dbReference type="ARBA" id="ARBA00012663"/>
    </source>
</evidence>
<dbReference type="InterPro" id="IPR017853">
    <property type="entry name" value="GH"/>
</dbReference>
<dbReference type="PANTHER" id="PTHR30480:SF13">
    <property type="entry name" value="BETA-HEXOSAMINIDASE"/>
    <property type="match status" value="1"/>
</dbReference>
<organism evidence="7 8">
    <name type="scientific">Aquimarina celericrescens</name>
    <dbReference type="NCBI Taxonomy" id="1964542"/>
    <lineage>
        <taxon>Bacteria</taxon>
        <taxon>Pseudomonadati</taxon>
        <taxon>Bacteroidota</taxon>
        <taxon>Flavobacteriia</taxon>
        <taxon>Flavobacteriales</taxon>
        <taxon>Flavobacteriaceae</taxon>
        <taxon>Aquimarina</taxon>
    </lineage>
</organism>
<accession>A0ABW5AWK3</accession>
<evidence type="ECO:0000256" key="1">
    <source>
        <dbReference type="ARBA" id="ARBA00001231"/>
    </source>
</evidence>
<comment type="catalytic activity">
    <reaction evidence="1">
        <text>Hydrolysis of terminal non-reducing N-acetyl-D-hexosamine residues in N-acetyl-beta-D-hexosaminides.</text>
        <dbReference type="EC" id="3.2.1.52"/>
    </reaction>
</comment>
<dbReference type="SUPFAM" id="SSF51445">
    <property type="entry name" value="(Trans)glycosidases"/>
    <property type="match status" value="1"/>
</dbReference>
<dbReference type="InterPro" id="IPR036962">
    <property type="entry name" value="Glyco_hydro_3_N_sf"/>
</dbReference>
<dbReference type="Gene3D" id="3.20.20.300">
    <property type="entry name" value="Glycoside hydrolase, family 3, N-terminal domain"/>
    <property type="match status" value="1"/>
</dbReference>
<keyword evidence="5 7" id="KW-0326">Glycosidase</keyword>
<evidence type="ECO:0000256" key="2">
    <source>
        <dbReference type="ARBA" id="ARBA00005336"/>
    </source>
</evidence>
<name>A0ABW5AWK3_9FLAO</name>
<gene>
    <name evidence="7" type="ORF">ACFSJT_11340</name>
</gene>
<dbReference type="PANTHER" id="PTHR30480">
    <property type="entry name" value="BETA-HEXOSAMINIDASE-RELATED"/>
    <property type="match status" value="1"/>
</dbReference>
<dbReference type="EC" id="3.2.1.52" evidence="3"/>
<dbReference type="EMBL" id="JBHUHY010000011">
    <property type="protein sequence ID" value="MFD2187383.1"/>
    <property type="molecule type" value="Genomic_DNA"/>
</dbReference>
<evidence type="ECO:0000313" key="8">
    <source>
        <dbReference type="Proteomes" id="UP001597344"/>
    </source>
</evidence>
<dbReference type="InterPro" id="IPR050226">
    <property type="entry name" value="NagZ_Beta-hexosaminidase"/>
</dbReference>
<keyword evidence="4 7" id="KW-0378">Hydrolase</keyword>
<dbReference type="RefSeq" id="WP_378320380.1">
    <property type="nucleotide sequence ID" value="NZ_JBHUHY010000011.1"/>
</dbReference>
<dbReference type="InterPro" id="IPR001764">
    <property type="entry name" value="Glyco_hydro_3_N"/>
</dbReference>
<reference evidence="8" key="1">
    <citation type="journal article" date="2019" name="Int. J. Syst. Evol. Microbiol.">
        <title>The Global Catalogue of Microorganisms (GCM) 10K type strain sequencing project: providing services to taxonomists for standard genome sequencing and annotation.</title>
        <authorList>
            <consortium name="The Broad Institute Genomics Platform"/>
            <consortium name="The Broad Institute Genome Sequencing Center for Infectious Disease"/>
            <person name="Wu L."/>
            <person name="Ma J."/>
        </authorList>
    </citation>
    <scope>NUCLEOTIDE SEQUENCE [LARGE SCALE GENOMIC DNA]</scope>
    <source>
        <strain evidence="8">DT92</strain>
    </source>
</reference>
<dbReference type="PROSITE" id="PS00775">
    <property type="entry name" value="GLYCOSYL_HYDROL_F3"/>
    <property type="match status" value="1"/>
</dbReference>
<comment type="similarity">
    <text evidence="2">Belongs to the glycosyl hydrolase 3 family.</text>
</comment>
<comment type="caution">
    <text evidence="7">The sequence shown here is derived from an EMBL/GenBank/DDBJ whole genome shotgun (WGS) entry which is preliminary data.</text>
</comment>
<evidence type="ECO:0000313" key="7">
    <source>
        <dbReference type="EMBL" id="MFD2187383.1"/>
    </source>
</evidence>
<feature type="domain" description="Glycoside hydrolase family 3 N-terminal" evidence="6">
    <location>
        <begin position="12"/>
        <end position="341"/>
    </location>
</feature>
<dbReference type="Pfam" id="PF00933">
    <property type="entry name" value="Glyco_hydro_3"/>
    <property type="match status" value="1"/>
</dbReference>
<proteinExistence type="inferred from homology"/>
<dbReference type="Proteomes" id="UP001597344">
    <property type="component" value="Unassembled WGS sequence"/>
</dbReference>
<keyword evidence="8" id="KW-1185">Reference proteome</keyword>
<evidence type="ECO:0000259" key="6">
    <source>
        <dbReference type="Pfam" id="PF00933"/>
    </source>
</evidence>
<evidence type="ECO:0000256" key="5">
    <source>
        <dbReference type="ARBA" id="ARBA00023295"/>
    </source>
</evidence>
<sequence>MLEDNLENLSKREKIGQFFFPAAFINDSQEEIQRLETLIKKFHIGGLTFFHSRASAATNFEGKKKITRNENSLQRLKELIEHYQSIAPTPLLMSIDAEWGLAMRVENTPQYPYALTLGALPDHQNELIFQTGKQIGNDLANIGIHINLAPVADINMNTDNPVIGYRSFGENKVKVSQKALSFHNGTKEAGVLSCFKHFPGHGDTNVDSHLGLPVINKSKAEIFDQELYPFIKAIESGIDSIMVGHLAIPSLSNGQHISATLSKDISKGLLREELGFTGVVISDALNMHSVSKLYQEKGLLEWKAFDAGNDILCFSEHVEEGIQMIGKKASDHQVEASFNRIWKMKQKAFSLQRSSIAPATSKVHSVLNQKIAQQTITMIKGSPQTLEKFKTVTFEAICIGKPICTFFDTIEGHINFKKYEYHEEDISEYNTKNILIALFPPSVKPIHNFGLERKMIDYIQNLSESNQVTLYLFGNPYVLRVLNIAQIENIILAYQDFKEFQEVAGQHFLGKQKANGNIPVTL</sequence>
<protein>
    <recommendedName>
        <fullName evidence="3">beta-N-acetylhexosaminidase</fullName>
        <ecNumber evidence="3">3.2.1.52</ecNumber>
    </recommendedName>
</protein>
<dbReference type="InterPro" id="IPR019800">
    <property type="entry name" value="Glyco_hydro_3_AS"/>
</dbReference>